<gene>
    <name evidence="3" type="ORF">ABM479_33705</name>
</gene>
<dbReference type="InterPro" id="IPR051335">
    <property type="entry name" value="Alanyl-tRNA_Editing_Enzymes"/>
</dbReference>
<evidence type="ECO:0000313" key="3">
    <source>
        <dbReference type="EMBL" id="XBT97848.1"/>
    </source>
</evidence>
<keyword evidence="1" id="KW-0479">Metal-binding</keyword>
<accession>A0AAU7S5V0</accession>
<reference evidence="3" key="1">
    <citation type="submission" date="2024-06" db="EMBL/GenBank/DDBJ databases">
        <authorList>
            <person name="Li T."/>
            <person name="Gao R."/>
        </authorList>
    </citation>
    <scope>NUCLEOTIDE SEQUENCE</scope>
    <source>
        <strain evidence="3">ZPR3</strain>
        <plasmid evidence="3">unnamed3</plasmid>
    </source>
</reference>
<dbReference type="PANTHER" id="PTHR43462">
    <property type="entry name" value="ALANYL-TRNA EDITING PROTEIN"/>
    <property type="match status" value="1"/>
</dbReference>
<dbReference type="AlphaFoldDB" id="A0AAU7S5V0"/>
<dbReference type="GO" id="GO:0000166">
    <property type="term" value="F:nucleotide binding"/>
    <property type="evidence" value="ECO:0007669"/>
    <property type="project" value="InterPro"/>
</dbReference>
<geneLocation type="plasmid" evidence="3">
    <name>unnamed3</name>
</geneLocation>
<proteinExistence type="predicted"/>
<dbReference type="SUPFAM" id="SSF55186">
    <property type="entry name" value="ThrRS/AlaRS common domain"/>
    <property type="match status" value="1"/>
</dbReference>
<dbReference type="SUPFAM" id="SSF50447">
    <property type="entry name" value="Translation proteins"/>
    <property type="match status" value="1"/>
</dbReference>
<dbReference type="GO" id="GO:0002161">
    <property type="term" value="F:aminoacyl-tRNA deacylase activity"/>
    <property type="evidence" value="ECO:0007669"/>
    <property type="project" value="UniProtKB-ARBA"/>
</dbReference>
<keyword evidence="3" id="KW-0614">Plasmid</keyword>
<dbReference type="PANTHER" id="PTHR43462:SF1">
    <property type="entry name" value="ALANYL-TRNA EDITING PROTEIN AARSD1"/>
    <property type="match status" value="1"/>
</dbReference>
<evidence type="ECO:0000256" key="2">
    <source>
        <dbReference type="ARBA" id="ARBA00022833"/>
    </source>
</evidence>
<dbReference type="Gene3D" id="3.30.980.10">
    <property type="entry name" value="Threonyl-trna Synthetase, Chain A, domain 2"/>
    <property type="match status" value="1"/>
</dbReference>
<dbReference type="InterPro" id="IPR009000">
    <property type="entry name" value="Transl_B-barrel_sf"/>
</dbReference>
<protein>
    <submittedName>
        <fullName evidence="3">Alanyl-tRNA editing protein</fullName>
    </submittedName>
</protein>
<dbReference type="Gene3D" id="2.40.30.130">
    <property type="match status" value="1"/>
</dbReference>
<dbReference type="InterPro" id="IPR018163">
    <property type="entry name" value="Thr/Ala-tRNA-synth_IIc_edit"/>
</dbReference>
<dbReference type="RefSeq" id="WP_349963113.1">
    <property type="nucleotide sequence ID" value="NZ_CP157963.1"/>
</dbReference>
<evidence type="ECO:0000256" key="1">
    <source>
        <dbReference type="ARBA" id="ARBA00022723"/>
    </source>
</evidence>
<keyword evidence="2" id="KW-0862">Zinc</keyword>
<name>A0AAU7S5V0_9HYPH</name>
<organism evidence="3">
    <name type="scientific">Rhizobium sp. ZPR3</name>
    <dbReference type="NCBI Taxonomy" id="3158967"/>
    <lineage>
        <taxon>Bacteria</taxon>
        <taxon>Pseudomonadati</taxon>
        <taxon>Pseudomonadota</taxon>
        <taxon>Alphaproteobacteria</taxon>
        <taxon>Hyphomicrobiales</taxon>
        <taxon>Rhizobiaceae</taxon>
        <taxon>Rhizobium/Agrobacterium group</taxon>
        <taxon>Rhizobium</taxon>
    </lineage>
</organism>
<sequence>MNCFVRGCTAQATSCKARQLIRPDNRKFEQDKPDNRKPIQQLCKYPFDYDKYFSDLMALHAYLDVRARGSMDDQFGAVMSTFLEFLNDPYKIETEAMVVSQQANRVIFDRTVFCPAIGTSPSDSGELLLANGGHFRIENSQWHHTKADVLEHVCEQTIEDLTAGDKLTVKIDWLPRYAAMRLHTALYLVAVALPYPVVQTAVGTGWGGLTFKVDDTGMHSGELERLVNRLVDANLPLQSIWIPRPPQDQVTAFYPVIWPGSNGRIRALRIGEFNVRPSAGLHVRHTAEVGPIQVTEVKRLTGNMLSCNIRLLDGMSFPGST</sequence>
<dbReference type="EMBL" id="CP157963">
    <property type="protein sequence ID" value="XBT97848.1"/>
    <property type="molecule type" value="Genomic_DNA"/>
</dbReference>
<dbReference type="GO" id="GO:0046872">
    <property type="term" value="F:metal ion binding"/>
    <property type="evidence" value="ECO:0007669"/>
    <property type="project" value="UniProtKB-KW"/>
</dbReference>